<evidence type="ECO:0000313" key="2">
    <source>
        <dbReference type="Proteomes" id="UP000187166"/>
    </source>
</evidence>
<dbReference type="STRING" id="1465756.BIV18_05655"/>
<evidence type="ECO:0008006" key="3">
    <source>
        <dbReference type="Google" id="ProtNLM"/>
    </source>
</evidence>
<organism evidence="1 2">
    <name type="scientific">Peptoniphilus porci</name>
    <dbReference type="NCBI Taxonomy" id="2652280"/>
    <lineage>
        <taxon>Bacteria</taxon>
        <taxon>Bacillati</taxon>
        <taxon>Bacillota</taxon>
        <taxon>Tissierellia</taxon>
        <taxon>Tissierellales</taxon>
        <taxon>Peptoniphilaceae</taxon>
        <taxon>Peptoniphilus</taxon>
    </lineage>
</organism>
<dbReference type="AlphaFoldDB" id="A0A1U7M2I9"/>
<protein>
    <recommendedName>
        <fullName evidence="3">YycH protein</fullName>
    </recommendedName>
</protein>
<evidence type="ECO:0000313" key="1">
    <source>
        <dbReference type="EMBL" id="OLR65766.1"/>
    </source>
</evidence>
<comment type="caution">
    <text evidence="1">The sequence shown here is derived from an EMBL/GenBank/DDBJ whole genome shotgun (WGS) entry which is preliminary data.</text>
</comment>
<gene>
    <name evidence="1" type="ORF">BIV18_05655</name>
</gene>
<name>A0A1U7M2I9_9FIRM</name>
<dbReference type="InterPro" id="IPR042274">
    <property type="entry name" value="YycH/YycI_2"/>
</dbReference>
<proteinExistence type="predicted"/>
<keyword evidence="2" id="KW-1185">Reference proteome</keyword>
<dbReference type="EMBL" id="MJIH01000001">
    <property type="protein sequence ID" value="OLR65766.1"/>
    <property type="molecule type" value="Genomic_DNA"/>
</dbReference>
<dbReference type="Gene3D" id="3.30.310.160">
    <property type="entry name" value="YycH protein, domain 2"/>
    <property type="match status" value="1"/>
</dbReference>
<reference evidence="1 2" key="1">
    <citation type="journal article" date="2016" name="Appl. Environ. Microbiol.">
        <title>Function and Phylogeny of Bacterial Butyryl Coenzyme A:Acetate Transferases and Their Diversity in the Proximal Colon of Swine.</title>
        <authorList>
            <person name="Trachsel J."/>
            <person name="Bayles D.O."/>
            <person name="Looft T."/>
            <person name="Levine U.Y."/>
            <person name="Allen H.K."/>
        </authorList>
    </citation>
    <scope>NUCLEOTIDE SEQUENCE [LARGE SCALE GENOMIC DNA]</scope>
    <source>
        <strain evidence="1 2">35-6-1</strain>
    </source>
</reference>
<sequence length="447" mass="52493">MKMKKFRRYLSTLSIIFLILLLVFQSKNLWLSFDTKDKNTKTVEDVNEFLKEILTPQRIVANLGDREHYMTTDLSEYWKKTAQDISEKLQKATSDNLKLIDTEEYLNLQKKKSIVFKFSSPLSGSVFVNLIGDNRNSNDINLSVDSIYISDLGEIYISGIKNFYKLMDIKVDFPIDDIIDEVKEKGIRSINFYEAYGIKKDIYIPDEDYISLQKVSYISGLYNLEEDKKSTLAERFLNVPIDYIREITVDGKNTYIYENEYLSLSYDGMIEYSLESLFDVKARDLNKSLNRAVEFIAQKTGISSGIYLEKIEPCNYNENLGYRFYFNLKDGQIPLVLPSKEHSFIEIDVYSEFVKNYREYYIRKDDNPIYKKEKIYLKKIHKIINKNKDLFKNNSTMDILNSIENLNLVYLIFSDVKAAEPTLAYEILYMGNIYYFDTETGNLMMVR</sequence>
<dbReference type="Proteomes" id="UP000187166">
    <property type="component" value="Unassembled WGS sequence"/>
</dbReference>
<accession>A0A1U7M2I9</accession>